<protein>
    <submittedName>
        <fullName evidence="4">Phenylacetic acid degradation bifunctional protein PaaZ</fullName>
    </submittedName>
</protein>
<dbReference type="RefSeq" id="WP_071072378.1">
    <property type="nucleotide sequence ID" value="NZ_CP017755.1"/>
</dbReference>
<evidence type="ECO:0000259" key="3">
    <source>
        <dbReference type="Pfam" id="PF00171"/>
    </source>
</evidence>
<feature type="domain" description="Aldehyde dehydrogenase" evidence="3">
    <location>
        <begin position="21"/>
        <end position="466"/>
    </location>
</feature>
<dbReference type="Proteomes" id="UP000177515">
    <property type="component" value="Chromosome 2"/>
</dbReference>
<sequence length="518" mass="53262">MSERLSNYLGGRWQAGSGAGNPLFDPVLGTELARVDAGGLDLAGGFAFAREQGGAALRALGYRERAGLLAAAAKVLQANRGTYYEIATANSGTVAGDSAVDIDGGIFTLSTYARMGESLAESMGGRRTLLDGEAARLGKDPAFQSQHVLVPARGVALCINAFNFPGWGLWEKAAPALLSGVPVIVKPATATAWLTQRMVRDVVEAGVLPPGALSVVCGSPAGLLDQLQPFDLLSFTGSADTAAQLRAHAAVSRHSVRVNIEADSVNSALLLPGEAPDSEAFALLVEEVVREMTVKSGQKCTAIRRVFVPEALYDAAAEAIGARLAKVTVGNPRQAEVRMGALVSRAQLEAVRSGLARLRTAASVLHDGAGHALVDADPAVACCVGPTLLGTRDADGAALVHDTEVFGPVATVLPYRDSAHALALARRGQGSLVASLYGSDAAALGDAALALADSHGRVHVVSPEVAQSHTGHGNVMPQSIHGGPGRAGGGEELGGLRALGFYHRRSAIQAGAAVRERL</sequence>
<dbReference type="Gene3D" id="3.40.309.10">
    <property type="entry name" value="Aldehyde Dehydrogenase, Chain A, domain 2"/>
    <property type="match status" value="1"/>
</dbReference>
<dbReference type="InterPro" id="IPR016161">
    <property type="entry name" value="Ald_DH/histidinol_DH"/>
</dbReference>
<dbReference type="SUPFAM" id="SSF53720">
    <property type="entry name" value="ALDH-like"/>
    <property type="match status" value="1"/>
</dbReference>
<dbReference type="InterPro" id="IPR016162">
    <property type="entry name" value="Ald_DH_N"/>
</dbReference>
<evidence type="ECO:0000313" key="5">
    <source>
        <dbReference type="Proteomes" id="UP000177515"/>
    </source>
</evidence>
<dbReference type="NCBIfam" id="NF008868">
    <property type="entry name" value="PRK11903.1"/>
    <property type="match status" value="1"/>
</dbReference>
<organism evidence="4 5">
    <name type="scientific">Cupriavidus malaysiensis</name>
    <dbReference type="NCBI Taxonomy" id="367825"/>
    <lineage>
        <taxon>Bacteria</taxon>
        <taxon>Pseudomonadati</taxon>
        <taxon>Pseudomonadota</taxon>
        <taxon>Betaproteobacteria</taxon>
        <taxon>Burkholderiales</taxon>
        <taxon>Burkholderiaceae</taxon>
        <taxon>Cupriavidus</taxon>
    </lineage>
</organism>
<dbReference type="PANTHER" id="PTHR43111:SF1">
    <property type="entry name" value="ALDEHYDE DEHYDROGENASE B-RELATED"/>
    <property type="match status" value="1"/>
</dbReference>
<evidence type="ECO:0000256" key="1">
    <source>
        <dbReference type="ARBA" id="ARBA00023002"/>
    </source>
</evidence>
<keyword evidence="1" id="KW-0560">Oxidoreductase</keyword>
<dbReference type="Pfam" id="PF00171">
    <property type="entry name" value="Aldedh"/>
    <property type="match status" value="1"/>
</dbReference>
<evidence type="ECO:0000313" key="4">
    <source>
        <dbReference type="EMBL" id="AOZ09841.1"/>
    </source>
</evidence>
<feature type="region of interest" description="Disordered" evidence="2">
    <location>
        <begin position="466"/>
        <end position="489"/>
    </location>
</feature>
<evidence type="ECO:0000256" key="2">
    <source>
        <dbReference type="SAM" id="MobiDB-lite"/>
    </source>
</evidence>
<gene>
    <name evidence="4" type="ORF">BKK80_29550</name>
</gene>
<keyword evidence="5" id="KW-1185">Reference proteome</keyword>
<dbReference type="InterPro" id="IPR016163">
    <property type="entry name" value="Ald_DH_C"/>
</dbReference>
<accession>A0ABM7D7Y5</accession>
<proteinExistence type="predicted"/>
<dbReference type="Gene3D" id="3.40.605.10">
    <property type="entry name" value="Aldehyde Dehydrogenase, Chain A, domain 1"/>
    <property type="match status" value="1"/>
</dbReference>
<dbReference type="PANTHER" id="PTHR43111">
    <property type="entry name" value="ALDEHYDE DEHYDROGENASE B-RELATED"/>
    <property type="match status" value="1"/>
</dbReference>
<reference evidence="4 5" key="1">
    <citation type="submission" date="2016-10" db="EMBL/GenBank/DDBJ databases">
        <title>Complete genome sequences of three Cupriavidus strains isolated from various Malaysian environments.</title>
        <authorList>
            <person name="Abdullah A.A.-A."/>
            <person name="Shafie N.A.H."/>
            <person name="Lau N.S."/>
        </authorList>
    </citation>
    <scope>NUCLEOTIDE SEQUENCE [LARGE SCALE GENOMIC DNA]</scope>
    <source>
        <strain evidence="4 5">USMAA1020</strain>
    </source>
</reference>
<dbReference type="InterPro" id="IPR015590">
    <property type="entry name" value="Aldehyde_DH_dom"/>
</dbReference>
<name>A0ABM7D7Y5_9BURK</name>
<dbReference type="EMBL" id="CP017755">
    <property type="protein sequence ID" value="AOZ09841.1"/>
    <property type="molecule type" value="Genomic_DNA"/>
</dbReference>